<keyword evidence="3" id="KW-0202">Cytokine</keyword>
<comment type="catalytic activity">
    <reaction evidence="6">
        <text>3-phenylpyruvate = enol-phenylpyruvate</text>
        <dbReference type="Rhea" id="RHEA:17097"/>
        <dbReference type="ChEBI" id="CHEBI:16815"/>
        <dbReference type="ChEBI" id="CHEBI:18005"/>
        <dbReference type="EC" id="5.3.2.1"/>
    </reaction>
</comment>
<dbReference type="GO" id="GO:0005125">
    <property type="term" value="F:cytokine activity"/>
    <property type="evidence" value="ECO:0007669"/>
    <property type="project" value="UniProtKB-KW"/>
</dbReference>
<evidence type="ECO:0000313" key="14">
    <source>
        <dbReference type="Proteomes" id="UP000673552"/>
    </source>
</evidence>
<keyword evidence="5" id="KW-0413">Isomerase</keyword>
<dbReference type="GO" id="GO:0005615">
    <property type="term" value="C:extracellular space"/>
    <property type="evidence" value="ECO:0007669"/>
    <property type="project" value="UniProtKB-KW"/>
</dbReference>
<dbReference type="Proteomes" id="UP000673552">
    <property type="component" value="Unassembled WGS sequence"/>
</dbReference>
<name>A0A836G7B8_9TRYP</name>
<evidence type="ECO:0000313" key="13">
    <source>
        <dbReference type="EMBL" id="KAG5469456.1"/>
    </source>
</evidence>
<dbReference type="GeneID" id="92512766"/>
<dbReference type="OrthoDB" id="255819at2759"/>
<dbReference type="AlphaFoldDB" id="A0A836G7B8"/>
<sequence length="113" mass="12534">MPVFQTCVSTSFSHQKRENLAQVYRAITRDVLGKPEDLTMMTFHDNVPMHFFGSADPVAYIKVEALGGYGPSEPVRVTSLVTAAVAKECGIQADRIYVLYFSPLQCGWNGVNF</sequence>
<evidence type="ECO:0000256" key="6">
    <source>
        <dbReference type="ARBA" id="ARBA00036735"/>
    </source>
</evidence>
<dbReference type="PANTHER" id="PTHR11954:SF6">
    <property type="entry name" value="MACROPHAGE MIGRATION INHIBITORY FACTOR"/>
    <property type="match status" value="1"/>
</dbReference>
<evidence type="ECO:0000256" key="2">
    <source>
        <dbReference type="ARBA" id="ARBA00005851"/>
    </source>
</evidence>
<organism evidence="13 14">
    <name type="scientific">Leishmania martiniquensis</name>
    <dbReference type="NCBI Taxonomy" id="1580590"/>
    <lineage>
        <taxon>Eukaryota</taxon>
        <taxon>Discoba</taxon>
        <taxon>Euglenozoa</taxon>
        <taxon>Kinetoplastea</taxon>
        <taxon>Metakinetoplastina</taxon>
        <taxon>Trypanosomatida</taxon>
        <taxon>Trypanosomatidae</taxon>
        <taxon>Leishmaniinae</taxon>
        <taxon>Leishmania</taxon>
    </lineage>
</organism>
<evidence type="ECO:0000256" key="11">
    <source>
        <dbReference type="ARBA" id="ARBA00041912"/>
    </source>
</evidence>
<keyword evidence="14" id="KW-1185">Reference proteome</keyword>
<proteinExistence type="inferred from homology"/>
<comment type="catalytic activity">
    <reaction evidence="7">
        <text>L-dopachrome = 5,6-dihydroxyindole-2-carboxylate</text>
        <dbReference type="Rhea" id="RHEA:13041"/>
        <dbReference type="ChEBI" id="CHEBI:16875"/>
        <dbReference type="ChEBI" id="CHEBI:57509"/>
        <dbReference type="EC" id="5.3.3.12"/>
    </reaction>
</comment>
<comment type="caution">
    <text evidence="13">The sequence shown here is derived from an EMBL/GenBank/DDBJ whole genome shotgun (WGS) entry which is preliminary data.</text>
</comment>
<evidence type="ECO:0000256" key="7">
    <source>
        <dbReference type="ARBA" id="ARBA00036823"/>
    </source>
</evidence>
<keyword evidence="4" id="KW-0964">Secreted</keyword>
<dbReference type="InterPro" id="IPR014347">
    <property type="entry name" value="Tautomerase/MIF_sf"/>
</dbReference>
<protein>
    <recommendedName>
        <fullName evidence="12">L-dopachrome isomerase</fullName>
        <ecNumber evidence="9">5.3.2.1</ecNumber>
        <ecNumber evidence="8">5.3.3.12</ecNumber>
    </recommendedName>
    <alternativeName>
        <fullName evidence="10">L-dopachrome tautomerase</fullName>
    </alternativeName>
    <alternativeName>
        <fullName evidence="11">Phenylpyruvate tautomerase</fullName>
    </alternativeName>
</protein>
<dbReference type="KEGG" id="lmat:92512766"/>
<dbReference type="EC" id="5.3.2.1" evidence="9"/>
<comment type="subcellular location">
    <subcellularLocation>
        <location evidence="1">Secreted</location>
    </subcellularLocation>
</comment>
<comment type="similarity">
    <text evidence="2">Belongs to the MIF family.</text>
</comment>
<evidence type="ECO:0000256" key="5">
    <source>
        <dbReference type="ARBA" id="ARBA00023235"/>
    </source>
</evidence>
<evidence type="ECO:0000256" key="1">
    <source>
        <dbReference type="ARBA" id="ARBA00004613"/>
    </source>
</evidence>
<dbReference type="SUPFAM" id="SSF55331">
    <property type="entry name" value="Tautomerase/MIF"/>
    <property type="match status" value="1"/>
</dbReference>
<dbReference type="InterPro" id="IPR001398">
    <property type="entry name" value="Macrophage_inhib_fac"/>
</dbReference>
<reference evidence="14" key="2">
    <citation type="journal article" date="2021" name="Sci. Data">
        <title>Chromosome-scale genome sequencing, assembly and annotation of six genomes from subfamily Leishmaniinae.</title>
        <authorList>
            <person name="Almutairi H."/>
            <person name="Urbaniak M.D."/>
            <person name="Bates M.D."/>
            <person name="Jariyapan N."/>
            <person name="Kwakye-Nuako G."/>
            <person name="Thomaz Soccol V."/>
            <person name="Al-Salem W.S."/>
            <person name="Dillon R.J."/>
            <person name="Bates P.A."/>
            <person name="Gatherer D."/>
        </authorList>
    </citation>
    <scope>NUCLEOTIDE SEQUENCE [LARGE SCALE GENOMIC DNA]</scope>
</reference>
<evidence type="ECO:0000256" key="9">
    <source>
        <dbReference type="ARBA" id="ARBA00039086"/>
    </source>
</evidence>
<dbReference type="GO" id="GO:0004167">
    <property type="term" value="F:dopachrome isomerase activity"/>
    <property type="evidence" value="ECO:0007669"/>
    <property type="project" value="UniProtKB-EC"/>
</dbReference>
<dbReference type="Gene3D" id="3.30.429.10">
    <property type="entry name" value="Macrophage Migration Inhibitory Factor"/>
    <property type="match status" value="1"/>
</dbReference>
<evidence type="ECO:0000256" key="4">
    <source>
        <dbReference type="ARBA" id="ARBA00022525"/>
    </source>
</evidence>
<evidence type="ECO:0000256" key="3">
    <source>
        <dbReference type="ARBA" id="ARBA00022514"/>
    </source>
</evidence>
<evidence type="ECO:0000256" key="12">
    <source>
        <dbReference type="ARBA" id="ARBA00042730"/>
    </source>
</evidence>
<dbReference type="EMBL" id="JAFEUZ010000033">
    <property type="protein sequence ID" value="KAG5469456.1"/>
    <property type="molecule type" value="Genomic_DNA"/>
</dbReference>
<accession>A0A836G7B8</accession>
<dbReference type="RefSeq" id="XP_067175629.1">
    <property type="nucleotide sequence ID" value="XM_067320254.1"/>
</dbReference>
<reference evidence="14" key="1">
    <citation type="journal article" date="2021" name="Microbiol. Resour. Announc.">
        <title>LGAAP: Leishmaniinae Genome Assembly and Annotation Pipeline.</title>
        <authorList>
            <person name="Almutairi H."/>
            <person name="Urbaniak M.D."/>
            <person name="Bates M.D."/>
            <person name="Jariyapan N."/>
            <person name="Kwakye-Nuako G."/>
            <person name="Thomaz-Soccol V."/>
            <person name="Al-Salem W.S."/>
            <person name="Dillon R.J."/>
            <person name="Bates P.A."/>
            <person name="Gatherer D."/>
        </authorList>
    </citation>
    <scope>NUCLEOTIDE SEQUENCE [LARGE SCALE GENOMIC DNA]</scope>
</reference>
<evidence type="ECO:0000256" key="8">
    <source>
        <dbReference type="ARBA" id="ARBA00038932"/>
    </source>
</evidence>
<gene>
    <name evidence="13" type="ORF">LSCM1_02677</name>
</gene>
<dbReference type="PANTHER" id="PTHR11954">
    <property type="entry name" value="D-DOPACHROME DECARBOXYLASE"/>
    <property type="match status" value="1"/>
</dbReference>
<dbReference type="EC" id="5.3.3.12" evidence="8"/>
<dbReference type="Pfam" id="PF01187">
    <property type="entry name" value="MIF"/>
    <property type="match status" value="1"/>
</dbReference>
<evidence type="ECO:0000256" key="10">
    <source>
        <dbReference type="ARBA" id="ARBA00041631"/>
    </source>
</evidence>
<dbReference type="GO" id="GO:0050178">
    <property type="term" value="F:phenylpyruvate tautomerase activity"/>
    <property type="evidence" value="ECO:0007669"/>
    <property type="project" value="UniProtKB-EC"/>
</dbReference>